<keyword evidence="8 9" id="KW-0472">Membrane</keyword>
<dbReference type="InterPro" id="IPR023395">
    <property type="entry name" value="MCP_dom_sf"/>
</dbReference>
<evidence type="ECO:0000256" key="8">
    <source>
        <dbReference type="ARBA" id="ARBA00023136"/>
    </source>
</evidence>
<dbReference type="GO" id="GO:0031966">
    <property type="term" value="C:mitochondrial membrane"/>
    <property type="evidence" value="ECO:0007669"/>
    <property type="project" value="UniProtKB-SubCell"/>
</dbReference>
<dbReference type="InterPro" id="IPR050567">
    <property type="entry name" value="Mitochondrial_Carrier"/>
</dbReference>
<keyword evidence="5" id="KW-0677">Repeat</keyword>
<name>A0A1I8FEI5_9PLAT</name>
<dbReference type="PANTHER" id="PTHR45624">
    <property type="entry name" value="MITOCHONDRIAL BASIC AMINO ACIDS TRANSPORTER-RELATED"/>
    <property type="match status" value="1"/>
</dbReference>
<keyword evidence="6" id="KW-1133">Transmembrane helix</keyword>
<keyword evidence="4 9" id="KW-0812">Transmembrane</keyword>
<reference evidence="12" key="1">
    <citation type="submission" date="2016-11" db="UniProtKB">
        <authorList>
            <consortium name="WormBaseParasite"/>
        </authorList>
    </citation>
    <scope>IDENTIFICATION</scope>
</reference>
<dbReference type="PROSITE" id="PS50920">
    <property type="entry name" value="SOLCAR"/>
    <property type="match status" value="1"/>
</dbReference>
<dbReference type="InterPro" id="IPR018108">
    <property type="entry name" value="MCP_transmembrane"/>
</dbReference>
<evidence type="ECO:0000256" key="1">
    <source>
        <dbReference type="ARBA" id="ARBA00004225"/>
    </source>
</evidence>
<evidence type="ECO:0000256" key="2">
    <source>
        <dbReference type="ARBA" id="ARBA00006375"/>
    </source>
</evidence>
<evidence type="ECO:0000256" key="9">
    <source>
        <dbReference type="PROSITE-ProRule" id="PRU00282"/>
    </source>
</evidence>
<dbReference type="Pfam" id="PF00153">
    <property type="entry name" value="Mito_carr"/>
    <property type="match status" value="1"/>
</dbReference>
<dbReference type="SUPFAM" id="SSF103506">
    <property type="entry name" value="Mitochondrial carrier"/>
    <property type="match status" value="1"/>
</dbReference>
<keyword evidence="11" id="KW-1185">Reference proteome</keyword>
<keyword evidence="7" id="KW-0496">Mitochondrion</keyword>
<dbReference type="AlphaFoldDB" id="A0A1I8FEI5"/>
<proteinExistence type="inferred from homology"/>
<evidence type="ECO:0000256" key="10">
    <source>
        <dbReference type="RuleBase" id="RU000488"/>
    </source>
</evidence>
<dbReference type="PANTHER" id="PTHR45624:SF12">
    <property type="entry name" value="MITOCHONDRIAL ORNITHINE TRANSPORTER 1"/>
    <property type="match status" value="1"/>
</dbReference>
<evidence type="ECO:0000256" key="5">
    <source>
        <dbReference type="ARBA" id="ARBA00022737"/>
    </source>
</evidence>
<dbReference type="GO" id="GO:0000064">
    <property type="term" value="F:L-ornithine transmembrane transporter activity"/>
    <property type="evidence" value="ECO:0007669"/>
    <property type="project" value="TreeGrafter"/>
</dbReference>
<dbReference type="Gene3D" id="1.50.40.10">
    <property type="entry name" value="Mitochondrial carrier domain"/>
    <property type="match status" value="1"/>
</dbReference>
<evidence type="ECO:0000256" key="3">
    <source>
        <dbReference type="ARBA" id="ARBA00022448"/>
    </source>
</evidence>
<comment type="subcellular location">
    <subcellularLocation>
        <location evidence="1">Mitochondrion membrane</location>
        <topology evidence="1">Multi-pass membrane protein</topology>
    </subcellularLocation>
</comment>
<evidence type="ECO:0000313" key="11">
    <source>
        <dbReference type="Proteomes" id="UP000095280"/>
    </source>
</evidence>
<dbReference type="Proteomes" id="UP000095280">
    <property type="component" value="Unplaced"/>
</dbReference>
<evidence type="ECO:0000256" key="7">
    <source>
        <dbReference type="ARBA" id="ARBA00023128"/>
    </source>
</evidence>
<feature type="repeat" description="Solcar" evidence="9">
    <location>
        <begin position="19"/>
        <end position="97"/>
    </location>
</feature>
<dbReference type="WBParaSite" id="maker-unitig_31529-snap-gene-0.1-mRNA-1">
    <property type="protein sequence ID" value="maker-unitig_31529-snap-gene-0.1-mRNA-1"/>
    <property type="gene ID" value="maker-unitig_31529-snap-gene-0.1"/>
</dbReference>
<dbReference type="GO" id="GO:1990575">
    <property type="term" value="P:mitochondrial L-ornithine transmembrane transport"/>
    <property type="evidence" value="ECO:0007669"/>
    <property type="project" value="TreeGrafter"/>
</dbReference>
<accession>A0A1I8FEI5</accession>
<keyword evidence="3 10" id="KW-0813">Transport</keyword>
<comment type="similarity">
    <text evidence="2 10">Belongs to the mitochondrial carrier (TC 2.A.29) family.</text>
</comment>
<evidence type="ECO:0000256" key="4">
    <source>
        <dbReference type="ARBA" id="ARBA00022692"/>
    </source>
</evidence>
<evidence type="ECO:0000313" key="12">
    <source>
        <dbReference type="WBParaSite" id="maker-unitig_31529-snap-gene-0.1-mRNA-1"/>
    </source>
</evidence>
<protein>
    <submittedName>
        <fullName evidence="12">Carrier protein</fullName>
    </submittedName>
</protein>
<sequence length="204" mass="21578">MSHSHQSDESGKTAFQHSVDLSIDFIAGANGAVAGVYVGQPLDTVKLSMATHVRCFMQTLRKDGVARGLYAGTVPALAANVAENSILFAAYGACQKSVASLLGTSVERMRPTHNALAGSMAAVFSSLALCLRSWLNAGCRHCGNSWRLGKRQKEWTLPQVSPLTVRWLVAAAIVRTFFALGGAPVCCLTNGHEEGHSTAEGDGF</sequence>
<organism evidence="11 12">
    <name type="scientific">Macrostomum lignano</name>
    <dbReference type="NCBI Taxonomy" id="282301"/>
    <lineage>
        <taxon>Eukaryota</taxon>
        <taxon>Metazoa</taxon>
        <taxon>Spiralia</taxon>
        <taxon>Lophotrochozoa</taxon>
        <taxon>Platyhelminthes</taxon>
        <taxon>Rhabditophora</taxon>
        <taxon>Macrostomorpha</taxon>
        <taxon>Macrostomida</taxon>
        <taxon>Macrostomidae</taxon>
        <taxon>Macrostomum</taxon>
    </lineage>
</organism>
<evidence type="ECO:0000256" key="6">
    <source>
        <dbReference type="ARBA" id="ARBA00022989"/>
    </source>
</evidence>